<keyword evidence="6" id="KW-0375">Hydrogen ion transport</keyword>
<dbReference type="Pfam" id="PF00119">
    <property type="entry name" value="ATP-synt_A"/>
    <property type="match status" value="1"/>
</dbReference>
<dbReference type="PANTHER" id="PTHR11410:SF0">
    <property type="entry name" value="ATP SYNTHASE SUBUNIT A"/>
    <property type="match status" value="1"/>
</dbReference>
<evidence type="ECO:0000256" key="11">
    <source>
        <dbReference type="SAM" id="Phobius"/>
    </source>
</evidence>
<keyword evidence="4" id="KW-0138">CF(0)</keyword>
<gene>
    <name evidence="12" type="ORF">UFOPK1639_00311</name>
</gene>
<comment type="similarity">
    <text evidence="2">Belongs to the ATPase A chain family.</text>
</comment>
<keyword evidence="9 11" id="KW-0472">Membrane</keyword>
<keyword evidence="3" id="KW-0813">Transport</keyword>
<feature type="transmembrane region" description="Helical" evidence="11">
    <location>
        <begin position="220"/>
        <end position="238"/>
    </location>
</feature>
<evidence type="ECO:0000313" key="12">
    <source>
        <dbReference type="EMBL" id="CAB4559200.1"/>
    </source>
</evidence>
<dbReference type="InterPro" id="IPR035908">
    <property type="entry name" value="F0_ATP_A_sf"/>
</dbReference>
<evidence type="ECO:0000256" key="6">
    <source>
        <dbReference type="ARBA" id="ARBA00022781"/>
    </source>
</evidence>
<name>A0A6J6D5G0_9ZZZZ</name>
<sequence>MTSFTPKQETTLLDNALSLIIKASVTDDSGNYKGPSIMEFYPEILFFEGTPFAINRIILVRLLVVLLLIVLFSLWIRQFDKATKNQVFVPTKFQLMGEISLNFVRTSIAHGQLGKVDGDRFLPLLTTVFFTVLGLNITGIIPGLNISSNALIGYPIVLAVAAYATFIYAGVKKHGIGYFKSAVAPAGVPPALYVMVVPIEILSTFILRPVTLALRLTMNMLAGHLLLVLCFSATQFFVFYADGLFGFFGVGTFIFGFAFTLFEILVSFLQAYVFTLLTTVYIQLALADEH</sequence>
<dbReference type="CDD" id="cd00310">
    <property type="entry name" value="ATP-synt_Fo_a_6"/>
    <property type="match status" value="1"/>
</dbReference>
<proteinExistence type="inferred from homology"/>
<evidence type="ECO:0000256" key="5">
    <source>
        <dbReference type="ARBA" id="ARBA00022692"/>
    </source>
</evidence>
<reference evidence="12" key="1">
    <citation type="submission" date="2020-05" db="EMBL/GenBank/DDBJ databases">
        <authorList>
            <person name="Chiriac C."/>
            <person name="Salcher M."/>
            <person name="Ghai R."/>
            <person name="Kavagutti S V."/>
        </authorList>
    </citation>
    <scope>NUCLEOTIDE SEQUENCE</scope>
</reference>
<feature type="transmembrane region" description="Helical" evidence="11">
    <location>
        <begin position="269"/>
        <end position="287"/>
    </location>
</feature>
<accession>A0A6J6D5G0</accession>
<feature type="transmembrane region" description="Helical" evidence="11">
    <location>
        <begin position="191"/>
        <end position="208"/>
    </location>
</feature>
<dbReference type="EMBL" id="CAEZTH010000021">
    <property type="protein sequence ID" value="CAB4559200.1"/>
    <property type="molecule type" value="Genomic_DNA"/>
</dbReference>
<dbReference type="HAMAP" id="MF_01393">
    <property type="entry name" value="ATP_synth_a_bact"/>
    <property type="match status" value="1"/>
</dbReference>
<dbReference type="PRINTS" id="PR00123">
    <property type="entry name" value="ATPASEA"/>
</dbReference>
<evidence type="ECO:0000256" key="1">
    <source>
        <dbReference type="ARBA" id="ARBA00004141"/>
    </source>
</evidence>
<feature type="transmembrane region" description="Helical" evidence="11">
    <location>
        <begin position="58"/>
        <end position="76"/>
    </location>
</feature>
<dbReference type="GO" id="GO:0046933">
    <property type="term" value="F:proton-transporting ATP synthase activity, rotational mechanism"/>
    <property type="evidence" value="ECO:0007669"/>
    <property type="project" value="TreeGrafter"/>
</dbReference>
<dbReference type="SUPFAM" id="SSF81336">
    <property type="entry name" value="F1F0 ATP synthase subunit A"/>
    <property type="match status" value="1"/>
</dbReference>
<evidence type="ECO:0000256" key="10">
    <source>
        <dbReference type="ARBA" id="ARBA00023310"/>
    </source>
</evidence>
<evidence type="ECO:0000256" key="9">
    <source>
        <dbReference type="ARBA" id="ARBA00023136"/>
    </source>
</evidence>
<evidence type="ECO:0000256" key="4">
    <source>
        <dbReference type="ARBA" id="ARBA00022547"/>
    </source>
</evidence>
<feature type="transmembrane region" description="Helical" evidence="11">
    <location>
        <begin position="151"/>
        <end position="171"/>
    </location>
</feature>
<evidence type="ECO:0000256" key="7">
    <source>
        <dbReference type="ARBA" id="ARBA00022989"/>
    </source>
</evidence>
<keyword evidence="10" id="KW-0066">ATP synthesis</keyword>
<feature type="transmembrane region" description="Helical" evidence="11">
    <location>
        <begin position="244"/>
        <end position="262"/>
    </location>
</feature>
<organism evidence="12">
    <name type="scientific">freshwater metagenome</name>
    <dbReference type="NCBI Taxonomy" id="449393"/>
    <lineage>
        <taxon>unclassified sequences</taxon>
        <taxon>metagenomes</taxon>
        <taxon>ecological metagenomes</taxon>
    </lineage>
</organism>
<evidence type="ECO:0000256" key="2">
    <source>
        <dbReference type="ARBA" id="ARBA00006810"/>
    </source>
</evidence>
<dbReference type="AlphaFoldDB" id="A0A6J6D5G0"/>
<dbReference type="PANTHER" id="PTHR11410">
    <property type="entry name" value="ATP SYNTHASE SUBUNIT A"/>
    <property type="match status" value="1"/>
</dbReference>
<feature type="transmembrane region" description="Helical" evidence="11">
    <location>
        <begin position="121"/>
        <end position="144"/>
    </location>
</feature>
<protein>
    <submittedName>
        <fullName evidence="12">Unannotated protein</fullName>
    </submittedName>
</protein>
<keyword evidence="7 11" id="KW-1133">Transmembrane helix</keyword>
<dbReference type="InterPro" id="IPR045083">
    <property type="entry name" value="ATP_synth_F0_asu_bact/mt"/>
</dbReference>
<dbReference type="GO" id="GO:0045259">
    <property type="term" value="C:proton-transporting ATP synthase complex"/>
    <property type="evidence" value="ECO:0007669"/>
    <property type="project" value="UniProtKB-KW"/>
</dbReference>
<dbReference type="NCBIfam" id="TIGR01131">
    <property type="entry name" value="ATP_synt_6_or_A"/>
    <property type="match status" value="1"/>
</dbReference>
<keyword evidence="8" id="KW-0406">Ion transport</keyword>
<comment type="subcellular location">
    <subcellularLocation>
        <location evidence="1">Membrane</location>
        <topology evidence="1">Multi-pass membrane protein</topology>
    </subcellularLocation>
</comment>
<evidence type="ECO:0000256" key="3">
    <source>
        <dbReference type="ARBA" id="ARBA00022448"/>
    </source>
</evidence>
<evidence type="ECO:0000256" key="8">
    <source>
        <dbReference type="ARBA" id="ARBA00023065"/>
    </source>
</evidence>
<dbReference type="InterPro" id="IPR000568">
    <property type="entry name" value="ATP_synth_F0_asu"/>
</dbReference>
<keyword evidence="5 11" id="KW-0812">Transmembrane</keyword>
<dbReference type="Gene3D" id="1.20.120.220">
    <property type="entry name" value="ATP synthase, F0 complex, subunit A"/>
    <property type="match status" value="1"/>
</dbReference>